<dbReference type="PROSITE" id="PS51186">
    <property type="entry name" value="GNAT"/>
    <property type="match status" value="1"/>
</dbReference>
<dbReference type="GO" id="GO:0016747">
    <property type="term" value="F:acyltransferase activity, transferring groups other than amino-acyl groups"/>
    <property type="evidence" value="ECO:0007669"/>
    <property type="project" value="InterPro"/>
</dbReference>
<proteinExistence type="predicted"/>
<accession>A0A4P6K0V6</accession>
<dbReference type="EMBL" id="CP035758">
    <property type="protein sequence ID" value="QBD81684.1"/>
    <property type="molecule type" value="Genomic_DNA"/>
</dbReference>
<evidence type="ECO:0000259" key="3">
    <source>
        <dbReference type="PROSITE" id="PS51186"/>
    </source>
</evidence>
<keyword evidence="1 4" id="KW-0808">Transferase</keyword>
<dbReference type="InterPro" id="IPR050832">
    <property type="entry name" value="Bact_Acetyltransf"/>
</dbReference>
<evidence type="ECO:0000256" key="1">
    <source>
        <dbReference type="ARBA" id="ARBA00022679"/>
    </source>
</evidence>
<dbReference type="OrthoDB" id="9789081at2"/>
<gene>
    <name evidence="4" type="ORF">EPA93_39230</name>
</gene>
<evidence type="ECO:0000313" key="4">
    <source>
        <dbReference type="EMBL" id="QBD81684.1"/>
    </source>
</evidence>
<evidence type="ECO:0000256" key="2">
    <source>
        <dbReference type="ARBA" id="ARBA00023315"/>
    </source>
</evidence>
<dbReference type="RefSeq" id="WP_129892745.1">
    <property type="nucleotide sequence ID" value="NZ_CP035758.1"/>
</dbReference>
<keyword evidence="2" id="KW-0012">Acyltransferase</keyword>
<dbReference type="InterPro" id="IPR016181">
    <property type="entry name" value="Acyl_CoA_acyltransferase"/>
</dbReference>
<reference evidence="4 5" key="1">
    <citation type="submission" date="2019-01" db="EMBL/GenBank/DDBJ databases">
        <title>Ktedonosporobacter rubrisoli SCAWS-G2.</title>
        <authorList>
            <person name="Huang Y."/>
            <person name="Yan B."/>
        </authorList>
    </citation>
    <scope>NUCLEOTIDE SEQUENCE [LARGE SCALE GENOMIC DNA]</scope>
    <source>
        <strain evidence="4 5">SCAWS-G2</strain>
    </source>
</reference>
<dbReference type="SUPFAM" id="SSF55729">
    <property type="entry name" value="Acyl-CoA N-acyltransferases (Nat)"/>
    <property type="match status" value="1"/>
</dbReference>
<dbReference type="InterPro" id="IPR000182">
    <property type="entry name" value="GNAT_dom"/>
</dbReference>
<keyword evidence="5" id="KW-1185">Reference proteome</keyword>
<name>A0A4P6K0V6_KTERU</name>
<dbReference type="Pfam" id="PF00583">
    <property type="entry name" value="Acetyltransf_1"/>
    <property type="match status" value="1"/>
</dbReference>
<organism evidence="4 5">
    <name type="scientific">Ktedonosporobacter rubrisoli</name>
    <dbReference type="NCBI Taxonomy" id="2509675"/>
    <lineage>
        <taxon>Bacteria</taxon>
        <taxon>Bacillati</taxon>
        <taxon>Chloroflexota</taxon>
        <taxon>Ktedonobacteria</taxon>
        <taxon>Ktedonobacterales</taxon>
        <taxon>Ktedonosporobacteraceae</taxon>
        <taxon>Ktedonosporobacter</taxon>
    </lineage>
</organism>
<evidence type="ECO:0000313" key="5">
    <source>
        <dbReference type="Proteomes" id="UP000290365"/>
    </source>
</evidence>
<dbReference type="CDD" id="cd04301">
    <property type="entry name" value="NAT_SF"/>
    <property type="match status" value="1"/>
</dbReference>
<dbReference type="AlphaFoldDB" id="A0A4P6K0V6"/>
<sequence length="161" mass="18181">MSQMELTIREALPQDSYAIATILHELGWSEYINHASAELTEVHIAESIIQSRREGTHTILVAEHPEYGVIGYTSVHWIHNLMLGHEGYLSELFLHPSATGQGIGGELLKQIRAYAAERGCTRLSLINRRIRESYRRGFYTKQGWQENPEAALFTLSLSSVS</sequence>
<dbReference type="PANTHER" id="PTHR43877">
    <property type="entry name" value="AMINOALKYLPHOSPHONATE N-ACETYLTRANSFERASE-RELATED-RELATED"/>
    <property type="match status" value="1"/>
</dbReference>
<feature type="domain" description="N-acetyltransferase" evidence="3">
    <location>
        <begin position="6"/>
        <end position="161"/>
    </location>
</feature>
<protein>
    <submittedName>
        <fullName evidence="4">GNAT family N-acetyltransferase</fullName>
    </submittedName>
</protein>
<dbReference type="Proteomes" id="UP000290365">
    <property type="component" value="Chromosome"/>
</dbReference>
<dbReference type="KEGG" id="kbs:EPA93_39230"/>
<dbReference type="Gene3D" id="3.40.630.30">
    <property type="match status" value="1"/>
</dbReference>